<dbReference type="InterPro" id="IPR033413">
    <property type="entry name" value="DUF5117"/>
</dbReference>
<dbReference type="InterPro" id="IPR032534">
    <property type="entry name" value="EcxA_zinc-bd"/>
</dbReference>
<name>J4KSK0_9GAMM</name>
<dbReference type="AlphaFoldDB" id="J4KSK0"/>
<evidence type="ECO:0000256" key="2">
    <source>
        <dbReference type="SAM" id="SignalP"/>
    </source>
</evidence>
<dbReference type="Pfam" id="PF17148">
    <property type="entry name" value="DUF5117"/>
    <property type="match status" value="1"/>
</dbReference>
<evidence type="ECO:0000313" key="5">
    <source>
        <dbReference type="EMBL" id="EJP72839.1"/>
    </source>
</evidence>
<gene>
    <name evidence="5" type="ORF">NT02SARS_0838</name>
</gene>
<reference evidence="5 6" key="1">
    <citation type="journal article" date="2012" name="ISME J.">
        <title>Genomic insights to SAR86, an abundant and uncultivated marine bacterial lineage.</title>
        <authorList>
            <person name="Dupont C.L."/>
            <person name="Rusch D.B."/>
            <person name="Yooseph S."/>
            <person name="Lombardo M.J."/>
            <person name="Richter R.A."/>
            <person name="Valas R."/>
            <person name="Novotny M."/>
            <person name="Yee-Greenbaum J."/>
            <person name="Selengut J.D."/>
            <person name="Haft D.H."/>
            <person name="Halpern A.L."/>
            <person name="Lasken R.S."/>
            <person name="Nealson K."/>
            <person name="Friedman R."/>
            <person name="Venter J.C."/>
        </authorList>
    </citation>
    <scope>NUCLEOTIDE SEQUENCE [LARGE SCALE GENOMIC DNA]</scope>
</reference>
<dbReference type="CDD" id="cd04276">
    <property type="entry name" value="ZnMc_MMP_like_2"/>
    <property type="match status" value="1"/>
</dbReference>
<dbReference type="InterPro" id="IPR034032">
    <property type="entry name" value="Zn_MMP-like_bac"/>
</dbReference>
<keyword evidence="2" id="KW-0732">Signal</keyword>
<dbReference type="Gene3D" id="3.40.390.10">
    <property type="entry name" value="Collagenase (Catalytic Domain)"/>
    <property type="match status" value="1"/>
</dbReference>
<evidence type="ECO:0000259" key="3">
    <source>
        <dbReference type="Pfam" id="PF16313"/>
    </source>
</evidence>
<proteinExistence type="predicted"/>
<feature type="compositionally biased region" description="Acidic residues" evidence="1">
    <location>
        <begin position="40"/>
        <end position="51"/>
    </location>
</feature>
<dbReference type="SUPFAM" id="SSF55486">
    <property type="entry name" value="Metalloproteases ('zincins'), catalytic domain"/>
    <property type="match status" value="1"/>
</dbReference>
<feature type="chain" id="PRO_5003779701" evidence="2">
    <location>
        <begin position="22"/>
        <end position="619"/>
    </location>
</feature>
<evidence type="ECO:0000313" key="6">
    <source>
        <dbReference type="Proteomes" id="UP000010116"/>
    </source>
</evidence>
<dbReference type="PANTHER" id="PTHR38478:SF1">
    <property type="entry name" value="ZINC DEPENDENT METALLOPROTEASE DOMAIN LIPOPROTEIN"/>
    <property type="match status" value="1"/>
</dbReference>
<sequence>MNYLKFLFTLIFTISSFNVFADESKDLKQNDNDVKVENTESAEETDSEEDEKVTVESYIEENELDSKPGFLNLLVNKENDDHFLILDTKDLNKEFIYFTYFLDAPQASGQFGGALSDGSILEFRKFKNDIALYKKNTKFIFDDSNNISQSILRNIQEAFLGRFKIEVDDEEASKVLIKVNSIFLSEMLTSISPNIPPEYMEYVDLNVGKLDKSKTFINKIKNYKKNTTVDVVYGFFNPKPRGGSVDAVADKRFTFAKVRHLFVEMPDDKFEPRVADQRVGYFSEKVTNLSSYDYVNAVDLINKWRLIKKDPNAEISEPIEPIVYWVENSTPEEIKPFVVEGIEAWNPAFEKAGFKNAVVAKIQPDDAEWDAGDIQYNVVRWSSSPEPQFSGYGPSIANPKTGELIAADIVQEFNAIKYGYRLRKIWGYDEENDPLRQWIVSLTMHEVGHTLGLRHNFKASWLYDTHEIHDKSVTGKAHISSVMDYDPINIAPEGVQQGNFFPHGPGFYDIWAIQFGYTPNLSSEARKELLAKSSLPQYKYGTDGDAMGSPGYGIDPRAKRYDMSSDPVTYTEQRIEIIHNKISELPEIFGSEGSTYTELRAAYNGFIESKGDFLRVYQD</sequence>
<evidence type="ECO:0000256" key="1">
    <source>
        <dbReference type="SAM" id="MobiDB-lite"/>
    </source>
</evidence>
<feature type="domain" description="DUF5117" evidence="4">
    <location>
        <begin position="117"/>
        <end position="309"/>
    </location>
</feature>
<dbReference type="HOGENOM" id="CLU_008630_1_0_6"/>
<dbReference type="GO" id="GO:0008237">
    <property type="term" value="F:metallopeptidase activity"/>
    <property type="evidence" value="ECO:0007669"/>
    <property type="project" value="InterPro"/>
</dbReference>
<dbReference type="EMBL" id="JH611185">
    <property type="protein sequence ID" value="EJP72839.1"/>
    <property type="molecule type" value="Genomic_DNA"/>
</dbReference>
<accession>J4KSK0</accession>
<feature type="signal peptide" evidence="2">
    <location>
        <begin position="1"/>
        <end position="21"/>
    </location>
</feature>
<protein>
    <submittedName>
        <fullName evidence="5">Putative signal peptide protein</fullName>
    </submittedName>
</protein>
<dbReference type="Pfam" id="PF16313">
    <property type="entry name" value="DUF4953"/>
    <property type="match status" value="1"/>
</dbReference>
<feature type="domain" description="EcxA zinc-binding" evidence="3">
    <location>
        <begin position="435"/>
        <end position="607"/>
    </location>
</feature>
<organism evidence="5 6">
    <name type="scientific">SAR86 cluster bacterium SAR86B</name>
    <dbReference type="NCBI Taxonomy" id="1123867"/>
    <lineage>
        <taxon>Bacteria</taxon>
        <taxon>Pseudomonadati</taxon>
        <taxon>Pseudomonadota</taxon>
        <taxon>Gammaproteobacteria</taxon>
        <taxon>SAR86 cluster</taxon>
    </lineage>
</organism>
<dbReference type="PANTHER" id="PTHR38478">
    <property type="entry name" value="PEPTIDASE M1A AND M12B"/>
    <property type="match status" value="1"/>
</dbReference>
<dbReference type="InterPro" id="IPR024079">
    <property type="entry name" value="MetalloPept_cat_dom_sf"/>
</dbReference>
<dbReference type="Proteomes" id="UP000010116">
    <property type="component" value="Unassembled WGS sequence"/>
</dbReference>
<feature type="region of interest" description="Disordered" evidence="1">
    <location>
        <begin position="31"/>
        <end position="53"/>
    </location>
</feature>
<evidence type="ECO:0000259" key="4">
    <source>
        <dbReference type="Pfam" id="PF17148"/>
    </source>
</evidence>